<evidence type="ECO:0000313" key="3">
    <source>
        <dbReference type="Proteomes" id="UP000016887"/>
    </source>
</evidence>
<organism evidence="2 3">
    <name type="scientific">Aeropyrum camini SY1 = JCM 12091</name>
    <dbReference type="NCBI Taxonomy" id="1198449"/>
    <lineage>
        <taxon>Archaea</taxon>
        <taxon>Thermoproteota</taxon>
        <taxon>Thermoprotei</taxon>
        <taxon>Desulfurococcales</taxon>
        <taxon>Desulfurococcaceae</taxon>
        <taxon>Aeropyrum</taxon>
    </lineage>
</organism>
<evidence type="ECO:0000313" key="2">
    <source>
        <dbReference type="EMBL" id="BAN89590.1"/>
    </source>
</evidence>
<gene>
    <name evidence="2" type="ORF">ACAM_0121</name>
</gene>
<keyword evidence="1" id="KW-0812">Transmembrane</keyword>
<evidence type="ECO:0000256" key="1">
    <source>
        <dbReference type="SAM" id="Phobius"/>
    </source>
</evidence>
<dbReference type="eggNOG" id="arCOG14696">
    <property type="taxonomic scope" value="Archaea"/>
</dbReference>
<dbReference type="AlphaFoldDB" id="U3TC25"/>
<dbReference type="KEGG" id="acj:ACAM_0121"/>
<dbReference type="OrthoDB" id="379976at2157"/>
<accession>U3TC25</accession>
<reference evidence="2 3" key="1">
    <citation type="journal article" date="2013" name="Appl. Environ. Microbiol.">
        <title>Variation of the Virus-Related Elements within Syntenic Genomes of the Hyperthermophilic Archaeon Aeropyrum.</title>
        <authorList>
            <person name="Daifuku T."/>
            <person name="Yoshida T."/>
            <person name="Kitamura T."/>
            <person name="Kawaichi S."/>
            <person name="Inoue T."/>
            <person name="Nomura K."/>
            <person name="Yoshida Y."/>
            <person name="Kuno S."/>
            <person name="Sako Y."/>
        </authorList>
    </citation>
    <scope>NUCLEOTIDE SEQUENCE [LARGE SCALE GENOMIC DNA]</scope>
    <source>
        <strain evidence="2 3">SY1</strain>
    </source>
</reference>
<keyword evidence="1" id="KW-1133">Transmembrane helix</keyword>
<proteinExistence type="predicted"/>
<dbReference type="RefSeq" id="WP_022540870.1">
    <property type="nucleotide sequence ID" value="NC_022521.1"/>
</dbReference>
<keyword evidence="3" id="KW-1185">Reference proteome</keyword>
<dbReference type="Proteomes" id="UP000016887">
    <property type="component" value="Chromosome"/>
</dbReference>
<keyword evidence="1" id="KW-0472">Membrane</keyword>
<sequence>MSEIGAAGLLRPWHVIVALMLLTSVAAGFVDLEPTVEGFMAERQILYYGSDGSYVVELFSGIQVGIGGDAARIPGYNAAAACSGNGFAAALVIMAEPYLVVYTGGDTVKTVYIGGSFSGLSCSDDRVLAASIRGDGTGVVAVYENSTETFKMFLIRGLEEELSRYYNPSKLYTRNNPSWGDAVPIAPGFIAVARGDGVEVMRVTAGDSKISLVGVYSDGDSIIAYGSLDSRGFIADLERGYGMVLGFSHTVRVIAATSFEDGKASFILEHVGSGVDVGVLGEEGDGGFYLMSLRRVSITEPYSLRGAWASGGMVWITAGLVGELGGYKSIAIGLEGFGVGVISDGERHIARLLPTPSEHEASARSINIMVEKLPISRGDTVTPTVLESSAIEPIDLKSTSFTSKGGFSIENVMTALAALAPWAAVVVATLDSPLPQCPRMMRKDL</sequence>
<feature type="transmembrane region" description="Helical" evidence="1">
    <location>
        <begin position="12"/>
        <end position="30"/>
    </location>
</feature>
<dbReference type="STRING" id="1198449.ACAM_0121"/>
<protein>
    <submittedName>
        <fullName evidence="2">Uncharacterized protein</fullName>
    </submittedName>
</protein>
<name>U3TC25_9CREN</name>
<dbReference type="EMBL" id="AP012489">
    <property type="protein sequence ID" value="BAN89590.1"/>
    <property type="molecule type" value="Genomic_DNA"/>
</dbReference>
<dbReference type="GeneID" id="17109677"/>